<dbReference type="AlphaFoldDB" id="A0A5J4UWZ4"/>
<protein>
    <submittedName>
        <fullName evidence="1">Uncharacterized protein</fullName>
    </submittedName>
</protein>
<comment type="caution">
    <text evidence="1">The sequence shown here is derived from an EMBL/GenBank/DDBJ whole genome shotgun (WGS) entry which is preliminary data.</text>
</comment>
<proteinExistence type="predicted"/>
<sequence length="141" mass="15591">MLQTILFNQYSITSAVLDGIYLLHIIQGPFQSIQQNITYILGASVLTNAIIKSPAFCLASSGQLLNKYPFGNRPVVAYDEVNVILSPQTINYGSQPLDAKKLYRSNYELKSCFVTAFGTSEFVLQQIQVVVAHQSAQDNVL</sequence>
<dbReference type="EMBL" id="SNRW01011984">
    <property type="protein sequence ID" value="KAA6374431.1"/>
    <property type="molecule type" value="Genomic_DNA"/>
</dbReference>
<gene>
    <name evidence="1" type="ORF">EZS28_030043</name>
</gene>
<reference evidence="1 2" key="1">
    <citation type="submission" date="2019-03" db="EMBL/GenBank/DDBJ databases">
        <title>Single cell metagenomics reveals metabolic interactions within the superorganism composed of flagellate Streblomastix strix and complex community of Bacteroidetes bacteria on its surface.</title>
        <authorList>
            <person name="Treitli S.C."/>
            <person name="Kolisko M."/>
            <person name="Husnik F."/>
            <person name="Keeling P."/>
            <person name="Hampl V."/>
        </authorList>
    </citation>
    <scope>NUCLEOTIDE SEQUENCE [LARGE SCALE GENOMIC DNA]</scope>
    <source>
        <strain evidence="1">ST1C</strain>
    </source>
</reference>
<evidence type="ECO:0000313" key="1">
    <source>
        <dbReference type="EMBL" id="KAA6374431.1"/>
    </source>
</evidence>
<name>A0A5J4UWZ4_9EUKA</name>
<organism evidence="1 2">
    <name type="scientific">Streblomastix strix</name>
    <dbReference type="NCBI Taxonomy" id="222440"/>
    <lineage>
        <taxon>Eukaryota</taxon>
        <taxon>Metamonada</taxon>
        <taxon>Preaxostyla</taxon>
        <taxon>Oxymonadida</taxon>
        <taxon>Streblomastigidae</taxon>
        <taxon>Streblomastix</taxon>
    </lineage>
</organism>
<evidence type="ECO:0000313" key="2">
    <source>
        <dbReference type="Proteomes" id="UP000324800"/>
    </source>
</evidence>
<accession>A0A5J4UWZ4</accession>
<dbReference type="Proteomes" id="UP000324800">
    <property type="component" value="Unassembled WGS sequence"/>
</dbReference>